<name>A0ABP5H7N6_9ACTN</name>
<protein>
    <submittedName>
        <fullName evidence="1">Uncharacterized protein</fullName>
    </submittedName>
</protein>
<keyword evidence="2" id="KW-1185">Reference proteome</keyword>
<evidence type="ECO:0000313" key="1">
    <source>
        <dbReference type="EMBL" id="GAA2063377.1"/>
    </source>
</evidence>
<proteinExistence type="predicted"/>
<gene>
    <name evidence="1" type="ORF">GCM10009801_07200</name>
</gene>
<organism evidence="1 2">
    <name type="scientific">Streptomyces albiaxialis</name>
    <dbReference type="NCBI Taxonomy" id="329523"/>
    <lineage>
        <taxon>Bacteria</taxon>
        <taxon>Bacillati</taxon>
        <taxon>Actinomycetota</taxon>
        <taxon>Actinomycetes</taxon>
        <taxon>Kitasatosporales</taxon>
        <taxon>Streptomycetaceae</taxon>
        <taxon>Streptomyces</taxon>
    </lineage>
</organism>
<sequence>MRLTDFSWHMTEIRAVLITHLSDYEGEGEAVTKNRRSDVCENETELSLSDRASPCPAFGSIAVRQLPAHRTPAYGHSRRRLSPWLRSARVAD</sequence>
<accession>A0ABP5H7N6</accession>
<dbReference type="Proteomes" id="UP001500016">
    <property type="component" value="Unassembled WGS sequence"/>
</dbReference>
<evidence type="ECO:0000313" key="2">
    <source>
        <dbReference type="Proteomes" id="UP001500016"/>
    </source>
</evidence>
<dbReference type="EMBL" id="BAAAPE010000001">
    <property type="protein sequence ID" value="GAA2063377.1"/>
    <property type="molecule type" value="Genomic_DNA"/>
</dbReference>
<comment type="caution">
    <text evidence="1">The sequence shown here is derived from an EMBL/GenBank/DDBJ whole genome shotgun (WGS) entry which is preliminary data.</text>
</comment>
<reference evidence="2" key="1">
    <citation type="journal article" date="2019" name="Int. J. Syst. Evol. Microbiol.">
        <title>The Global Catalogue of Microorganisms (GCM) 10K type strain sequencing project: providing services to taxonomists for standard genome sequencing and annotation.</title>
        <authorList>
            <consortium name="The Broad Institute Genomics Platform"/>
            <consortium name="The Broad Institute Genome Sequencing Center for Infectious Disease"/>
            <person name="Wu L."/>
            <person name="Ma J."/>
        </authorList>
    </citation>
    <scope>NUCLEOTIDE SEQUENCE [LARGE SCALE GENOMIC DNA]</scope>
    <source>
        <strain evidence="2">JCM 15478</strain>
    </source>
</reference>